<evidence type="ECO:0000256" key="1">
    <source>
        <dbReference type="SAM" id="Phobius"/>
    </source>
</evidence>
<organism evidence="2 3">
    <name type="scientific">Serratia fonticola</name>
    <dbReference type="NCBI Taxonomy" id="47917"/>
    <lineage>
        <taxon>Bacteria</taxon>
        <taxon>Pseudomonadati</taxon>
        <taxon>Pseudomonadota</taxon>
        <taxon>Gammaproteobacteria</taxon>
        <taxon>Enterobacterales</taxon>
        <taxon>Yersiniaceae</taxon>
        <taxon>Serratia</taxon>
    </lineage>
</organism>
<name>A0AAE7EFA9_SERFO</name>
<keyword evidence="1" id="KW-0472">Membrane</keyword>
<reference evidence="3" key="1">
    <citation type="submission" date="2020-03" db="EMBL/GenBank/DDBJ databases">
        <title>Genome sequences of seven Enterobacteriaceae strains isolated from Canadian wastewater treatment facilities.</title>
        <authorList>
            <person name="Huang H."/>
            <person name="Chmara J.T."/>
            <person name="Duceppe M.-O."/>
        </authorList>
    </citation>
    <scope>NUCLEOTIDE SEQUENCE [LARGE SCALE GENOMIC DNA]</scope>
    <source>
        <strain evidence="3">Biosolid 3</strain>
    </source>
</reference>
<keyword evidence="1" id="KW-1133">Transmembrane helix</keyword>
<keyword evidence="1" id="KW-0812">Transmembrane</keyword>
<evidence type="ECO:0000313" key="2">
    <source>
        <dbReference type="EMBL" id="QKJ57564.1"/>
    </source>
</evidence>
<proteinExistence type="predicted"/>
<protein>
    <submittedName>
        <fullName evidence="2">Uncharacterized protein</fullName>
    </submittedName>
</protein>
<feature type="transmembrane region" description="Helical" evidence="1">
    <location>
        <begin position="12"/>
        <end position="31"/>
    </location>
</feature>
<dbReference type="AlphaFoldDB" id="A0AAE7EFA9"/>
<accession>A0AAE7EFA9</accession>
<dbReference type="Proteomes" id="UP000503464">
    <property type="component" value="Chromosome"/>
</dbReference>
<gene>
    <name evidence="2" type="ORF">G9399_03085</name>
</gene>
<dbReference type="EMBL" id="CP054160">
    <property type="protein sequence ID" value="QKJ57564.1"/>
    <property type="molecule type" value="Genomic_DNA"/>
</dbReference>
<dbReference type="RefSeq" id="WP_173408637.1">
    <property type="nucleotide sequence ID" value="NZ_CP054160.3"/>
</dbReference>
<evidence type="ECO:0000313" key="3">
    <source>
        <dbReference type="Proteomes" id="UP000503464"/>
    </source>
</evidence>
<sequence>MKDTAFANKFYFILKIILSIAFVSSALFLLLKFRVDKSDIIICNANMAIHRAELGLMTELTLEFSINDKNGIIYIDGIVYKNNERIGTVSRRTFFDVTTINDDFLLTSKKNWVTETNDVDESLFLDLMLSRFYLVDDYPMVFFFAKNRNGSFYISTKTMPYVYCSNFLKDE</sequence>